<organism evidence="1 2">
    <name type="scientific">Gordonia otitidis (strain DSM 44809 / CCUG 52243 / JCM 12355 / NBRC 100426 / IFM 10032)</name>
    <dbReference type="NCBI Taxonomy" id="1108044"/>
    <lineage>
        <taxon>Bacteria</taxon>
        <taxon>Bacillati</taxon>
        <taxon>Actinomycetota</taxon>
        <taxon>Actinomycetes</taxon>
        <taxon>Mycobacteriales</taxon>
        <taxon>Gordoniaceae</taxon>
        <taxon>Gordonia</taxon>
    </lineage>
</organism>
<dbReference type="STRING" id="1108044.GOOTI_027_00010"/>
<name>H5TH46_GORO1</name>
<gene>
    <name evidence="1" type="ORF">GOOTI_027_00010</name>
</gene>
<reference evidence="1" key="1">
    <citation type="submission" date="2012-02" db="EMBL/GenBank/DDBJ databases">
        <title>Whole genome shotgun sequence of Gordonia otitidis NBRC 100426.</title>
        <authorList>
            <person name="Yoshida I."/>
            <person name="Hosoyama A."/>
            <person name="Tsuchikane K."/>
            <person name="Katsumata H."/>
            <person name="Yamazaki S."/>
            <person name="Fujita N."/>
        </authorList>
    </citation>
    <scope>NUCLEOTIDE SEQUENCE [LARGE SCALE GENOMIC DNA]</scope>
    <source>
        <strain evidence="1">NBRC 100426</strain>
    </source>
</reference>
<dbReference type="Proteomes" id="UP000005038">
    <property type="component" value="Unassembled WGS sequence"/>
</dbReference>
<evidence type="ECO:0000313" key="2">
    <source>
        <dbReference type="Proteomes" id="UP000005038"/>
    </source>
</evidence>
<keyword evidence="2" id="KW-1185">Reference proteome</keyword>
<evidence type="ECO:0000313" key="1">
    <source>
        <dbReference type="EMBL" id="GAB32804.1"/>
    </source>
</evidence>
<accession>H5TH46</accession>
<feature type="non-terminal residue" evidence="1">
    <location>
        <position position="67"/>
    </location>
</feature>
<dbReference type="EMBL" id="BAFB01000027">
    <property type="protein sequence ID" value="GAB32804.1"/>
    <property type="molecule type" value="Genomic_DNA"/>
</dbReference>
<protein>
    <recommendedName>
        <fullName evidence="3">Bacterial bifunctional deaminase-reductase C-terminal domain-containing protein</fullName>
    </recommendedName>
</protein>
<dbReference type="AlphaFoldDB" id="H5TH46"/>
<sequence length="67" mass="7154">MRSLVAIEFLSVDGVMQGLGSPDEDRGGGFEHGGWGARYGAEVQPSRGDDSLGDTSAFLFGRKTYEL</sequence>
<proteinExistence type="predicted"/>
<comment type="caution">
    <text evidence="1">The sequence shown here is derived from an EMBL/GenBank/DDBJ whole genome shotgun (WGS) entry which is preliminary data.</text>
</comment>
<evidence type="ECO:0008006" key="3">
    <source>
        <dbReference type="Google" id="ProtNLM"/>
    </source>
</evidence>